<dbReference type="CDD" id="cd07346">
    <property type="entry name" value="ABC_6TM_exporters"/>
    <property type="match status" value="1"/>
</dbReference>
<organism evidence="13 14">
    <name type="scientific">Amycolatopsis panacis</name>
    <dbReference type="NCBI Taxonomy" id="2340917"/>
    <lineage>
        <taxon>Bacteria</taxon>
        <taxon>Bacillati</taxon>
        <taxon>Actinomycetota</taxon>
        <taxon>Actinomycetes</taxon>
        <taxon>Pseudonocardiales</taxon>
        <taxon>Pseudonocardiaceae</taxon>
        <taxon>Amycolatopsis</taxon>
    </lineage>
</organism>
<dbReference type="RefSeq" id="WP_120024423.1">
    <property type="nucleotide sequence ID" value="NZ_QZFV01000087.1"/>
</dbReference>
<gene>
    <name evidence="13" type="ORF">D5S19_17650</name>
</gene>
<dbReference type="Gene3D" id="3.40.50.300">
    <property type="entry name" value="P-loop containing nucleotide triphosphate hydrolases"/>
    <property type="match status" value="1"/>
</dbReference>
<dbReference type="InterPro" id="IPR039421">
    <property type="entry name" value="Type_1_exporter"/>
</dbReference>
<sequence length="580" mass="61838">MTTRLPLASRREVRRWALHTAAAHRREFSVMLGLFCLATLIGLAGPQLLGRLVDGVVEGTTSARVDLLAAAFVLVLVLQALAKKAARFRGRMFGERVLAQTREQLVTNALDLPLGRVEAAGTGDLLSRATTDLSRLDHAVRFAAPEILIAVVTVVLTSIAMIATSPLLALALLVALPLLVPVNVWYQRKIPSVLAWMLDRWGDVQSATHETVEGARTVEALGLADRRIRTGRRALDQAILGERRQRALQLRWLPSLEISYVLPIAALLLLGMFAYSRGWADLGTITTMLAYAQAMTAPLNEALFWLEDLQVALAAARRVLGVHPTGSDPKVTAVPRGRDIEVRDVRFGYTADREVLHGIDLTVPRGERLAIVGPSGAGKSTLGRLLAGISAPTGGSIRVGGTEVSTLADDVLRGEVLLLTQEHHTFSGTLRENLALPARRTGGDWTDEELLSALASAGAAEWAAGLPDGLDTRLGSGAYAVPAGLAQQLALARVVLADPHTLVLDEATSLLDTGSARELERSLNAVLEGRTVIAIAHRLHTAAAADRVAVVEGGRITELGSHQQLLAAEGPYARLVAAAS</sequence>
<dbReference type="GO" id="GO:0034040">
    <property type="term" value="F:ATPase-coupled lipid transmembrane transporter activity"/>
    <property type="evidence" value="ECO:0007669"/>
    <property type="project" value="TreeGrafter"/>
</dbReference>
<dbReference type="SMART" id="SM00382">
    <property type="entry name" value="AAA"/>
    <property type="match status" value="1"/>
</dbReference>
<reference evidence="13 14" key="1">
    <citation type="submission" date="2018-09" db="EMBL/GenBank/DDBJ databases">
        <title>YIM PH 21725 draft genome.</title>
        <authorList>
            <person name="Miao C."/>
        </authorList>
    </citation>
    <scope>NUCLEOTIDE SEQUENCE [LARGE SCALE GENOMIC DNA]</scope>
    <source>
        <strain evidence="14">YIM PH21725</strain>
    </source>
</reference>
<dbReference type="GO" id="GO:0005886">
    <property type="term" value="C:plasma membrane"/>
    <property type="evidence" value="ECO:0007669"/>
    <property type="project" value="UniProtKB-SubCell"/>
</dbReference>
<evidence type="ECO:0000256" key="8">
    <source>
        <dbReference type="ARBA" id="ARBA00022989"/>
    </source>
</evidence>
<dbReference type="Pfam" id="PF00664">
    <property type="entry name" value="ABC_membrane"/>
    <property type="match status" value="1"/>
</dbReference>
<keyword evidence="8 10" id="KW-1133">Transmembrane helix</keyword>
<evidence type="ECO:0000256" key="9">
    <source>
        <dbReference type="ARBA" id="ARBA00023136"/>
    </source>
</evidence>
<proteinExistence type="predicted"/>
<dbReference type="PANTHER" id="PTHR24221">
    <property type="entry name" value="ATP-BINDING CASSETTE SUB-FAMILY B"/>
    <property type="match status" value="1"/>
</dbReference>
<feature type="transmembrane region" description="Helical" evidence="10">
    <location>
        <begin position="142"/>
        <end position="162"/>
    </location>
</feature>
<dbReference type="InterPro" id="IPR003593">
    <property type="entry name" value="AAA+_ATPase"/>
</dbReference>
<comment type="subcellular location">
    <subcellularLocation>
        <location evidence="1">Cell membrane</location>
        <topology evidence="1">Multi-pass membrane protein</topology>
    </subcellularLocation>
</comment>
<evidence type="ECO:0000256" key="2">
    <source>
        <dbReference type="ARBA" id="ARBA00022448"/>
    </source>
</evidence>
<dbReference type="PROSITE" id="PS50893">
    <property type="entry name" value="ABC_TRANSPORTER_2"/>
    <property type="match status" value="1"/>
</dbReference>
<evidence type="ECO:0000259" key="11">
    <source>
        <dbReference type="PROSITE" id="PS50893"/>
    </source>
</evidence>
<dbReference type="PROSITE" id="PS50929">
    <property type="entry name" value="ABC_TM1F"/>
    <property type="match status" value="1"/>
</dbReference>
<dbReference type="Gene3D" id="1.20.1560.10">
    <property type="entry name" value="ABC transporter type 1, transmembrane domain"/>
    <property type="match status" value="1"/>
</dbReference>
<evidence type="ECO:0000256" key="7">
    <source>
        <dbReference type="ARBA" id="ARBA00022840"/>
    </source>
</evidence>
<dbReference type="InterPro" id="IPR036640">
    <property type="entry name" value="ABC1_TM_sf"/>
</dbReference>
<evidence type="ECO:0000313" key="13">
    <source>
        <dbReference type="EMBL" id="RJQ84451.1"/>
    </source>
</evidence>
<dbReference type="FunFam" id="3.40.50.300:FF:001001">
    <property type="entry name" value="Multidrug ABC transporter ATP-binding protein"/>
    <property type="match status" value="1"/>
</dbReference>
<dbReference type="AlphaFoldDB" id="A0A419I340"/>
<evidence type="ECO:0000256" key="5">
    <source>
        <dbReference type="ARBA" id="ARBA00022692"/>
    </source>
</evidence>
<feature type="transmembrane region" description="Helical" evidence="10">
    <location>
        <begin position="252"/>
        <end position="275"/>
    </location>
</feature>
<evidence type="ECO:0000259" key="12">
    <source>
        <dbReference type="PROSITE" id="PS50929"/>
    </source>
</evidence>
<dbReference type="Pfam" id="PF00005">
    <property type="entry name" value="ABC_tran"/>
    <property type="match status" value="1"/>
</dbReference>
<evidence type="ECO:0000256" key="6">
    <source>
        <dbReference type="ARBA" id="ARBA00022741"/>
    </source>
</evidence>
<dbReference type="OrthoDB" id="9806127at2"/>
<dbReference type="InterPro" id="IPR011527">
    <property type="entry name" value="ABC1_TM_dom"/>
</dbReference>
<feature type="transmembrane region" description="Helical" evidence="10">
    <location>
        <begin position="28"/>
        <end position="49"/>
    </location>
</feature>
<accession>A0A419I340</accession>
<dbReference type="GO" id="GO:0140359">
    <property type="term" value="F:ABC-type transporter activity"/>
    <property type="evidence" value="ECO:0007669"/>
    <property type="project" value="InterPro"/>
</dbReference>
<evidence type="ECO:0000256" key="1">
    <source>
        <dbReference type="ARBA" id="ARBA00004651"/>
    </source>
</evidence>
<dbReference type="PANTHER" id="PTHR24221:SF654">
    <property type="entry name" value="ATP-BINDING CASSETTE SUB-FAMILY B MEMBER 6"/>
    <property type="match status" value="1"/>
</dbReference>
<protein>
    <submittedName>
        <fullName evidence="13">ABC transporter ATP-binding protein</fullName>
    </submittedName>
</protein>
<dbReference type="GO" id="GO:0005524">
    <property type="term" value="F:ATP binding"/>
    <property type="evidence" value="ECO:0007669"/>
    <property type="project" value="UniProtKB-KW"/>
</dbReference>
<dbReference type="Proteomes" id="UP000285112">
    <property type="component" value="Unassembled WGS sequence"/>
</dbReference>
<name>A0A419I340_9PSEU</name>
<dbReference type="InterPro" id="IPR003439">
    <property type="entry name" value="ABC_transporter-like_ATP-bd"/>
</dbReference>
<keyword evidence="9 10" id="KW-0472">Membrane</keyword>
<dbReference type="SUPFAM" id="SSF52540">
    <property type="entry name" value="P-loop containing nucleoside triphosphate hydrolases"/>
    <property type="match status" value="1"/>
</dbReference>
<evidence type="ECO:0000256" key="10">
    <source>
        <dbReference type="SAM" id="Phobius"/>
    </source>
</evidence>
<evidence type="ECO:0000313" key="14">
    <source>
        <dbReference type="Proteomes" id="UP000285112"/>
    </source>
</evidence>
<keyword evidence="4" id="KW-0997">Cell inner membrane</keyword>
<comment type="caution">
    <text evidence="13">The sequence shown here is derived from an EMBL/GenBank/DDBJ whole genome shotgun (WGS) entry which is preliminary data.</text>
</comment>
<feature type="transmembrane region" description="Helical" evidence="10">
    <location>
        <begin position="61"/>
        <end position="82"/>
    </location>
</feature>
<keyword evidence="7 13" id="KW-0067">ATP-binding</keyword>
<keyword evidence="6" id="KW-0547">Nucleotide-binding</keyword>
<feature type="domain" description="ABC transmembrane type-1" evidence="12">
    <location>
        <begin position="30"/>
        <end position="310"/>
    </location>
</feature>
<dbReference type="SUPFAM" id="SSF90123">
    <property type="entry name" value="ABC transporter transmembrane region"/>
    <property type="match status" value="1"/>
</dbReference>
<dbReference type="EMBL" id="QZFV01000087">
    <property type="protein sequence ID" value="RJQ84451.1"/>
    <property type="molecule type" value="Genomic_DNA"/>
</dbReference>
<keyword evidence="5 10" id="KW-0812">Transmembrane</keyword>
<evidence type="ECO:0000256" key="3">
    <source>
        <dbReference type="ARBA" id="ARBA00022475"/>
    </source>
</evidence>
<keyword evidence="3" id="KW-1003">Cell membrane</keyword>
<dbReference type="InterPro" id="IPR027417">
    <property type="entry name" value="P-loop_NTPase"/>
</dbReference>
<feature type="transmembrane region" description="Helical" evidence="10">
    <location>
        <begin position="168"/>
        <end position="186"/>
    </location>
</feature>
<evidence type="ECO:0000256" key="4">
    <source>
        <dbReference type="ARBA" id="ARBA00022519"/>
    </source>
</evidence>
<keyword evidence="2" id="KW-0813">Transport</keyword>
<keyword evidence="14" id="KW-1185">Reference proteome</keyword>
<dbReference type="GO" id="GO:0016887">
    <property type="term" value="F:ATP hydrolysis activity"/>
    <property type="evidence" value="ECO:0007669"/>
    <property type="project" value="InterPro"/>
</dbReference>
<feature type="domain" description="ABC transporter" evidence="11">
    <location>
        <begin position="340"/>
        <end position="578"/>
    </location>
</feature>